<dbReference type="KEGG" id="chu:CHU_3613"/>
<protein>
    <recommendedName>
        <fullName evidence="3">DNA alkylation repair enzyme</fullName>
    </recommendedName>
</protein>
<dbReference type="AlphaFoldDB" id="A0A6N4SWJ7"/>
<reference evidence="1 2" key="1">
    <citation type="journal article" date="2007" name="Appl. Environ. Microbiol.">
        <title>Genome sequence of the cellulolytic gliding bacterium Cytophaga hutchinsonii.</title>
        <authorList>
            <person name="Xie G."/>
            <person name="Bruce D.C."/>
            <person name="Challacombe J.F."/>
            <person name="Chertkov O."/>
            <person name="Detter J.C."/>
            <person name="Gilna P."/>
            <person name="Han C.S."/>
            <person name="Lucas S."/>
            <person name="Misra M."/>
            <person name="Myers G.L."/>
            <person name="Richardson P."/>
            <person name="Tapia R."/>
            <person name="Thayer N."/>
            <person name="Thompson L.S."/>
            <person name="Brettin T.S."/>
            <person name="Henrissat B."/>
            <person name="Wilson D.B."/>
            <person name="McBride M.J."/>
        </authorList>
    </citation>
    <scope>NUCLEOTIDE SEQUENCE [LARGE SCALE GENOMIC DNA]</scope>
    <source>
        <strain evidence="2">ATCC 33406 / DSM 1761 / CIP 103989 / NBRC 15051 / NCIMB 9469 / D465</strain>
    </source>
</reference>
<proteinExistence type="predicted"/>
<dbReference type="RefSeq" id="WP_011586953.1">
    <property type="nucleotide sequence ID" value="NC_008255.1"/>
</dbReference>
<evidence type="ECO:0008006" key="3">
    <source>
        <dbReference type="Google" id="ProtNLM"/>
    </source>
</evidence>
<name>A0A6N4SWJ7_CYTH3</name>
<dbReference type="InterPro" id="IPR016024">
    <property type="entry name" value="ARM-type_fold"/>
</dbReference>
<evidence type="ECO:0000313" key="1">
    <source>
        <dbReference type="EMBL" id="ABG60846.1"/>
    </source>
</evidence>
<evidence type="ECO:0000313" key="2">
    <source>
        <dbReference type="Proteomes" id="UP000001822"/>
    </source>
</evidence>
<keyword evidence="2" id="KW-1185">Reference proteome</keyword>
<dbReference type="SMR" id="A0A6N4SWJ7"/>
<dbReference type="SUPFAM" id="SSF48371">
    <property type="entry name" value="ARM repeat"/>
    <property type="match status" value="1"/>
</dbReference>
<dbReference type="EMBL" id="CP000383">
    <property type="protein sequence ID" value="ABG60846.1"/>
    <property type="molecule type" value="Genomic_DNA"/>
</dbReference>
<dbReference type="OrthoDB" id="667893at2"/>
<accession>A0A6N4SWJ7</accession>
<organism evidence="1 2">
    <name type="scientific">Cytophaga hutchinsonii (strain ATCC 33406 / DSM 1761 / CIP 103989 / NBRC 15051 / NCIMB 9469 / D465)</name>
    <dbReference type="NCBI Taxonomy" id="269798"/>
    <lineage>
        <taxon>Bacteria</taxon>
        <taxon>Pseudomonadati</taxon>
        <taxon>Bacteroidota</taxon>
        <taxon>Cytophagia</taxon>
        <taxon>Cytophagales</taxon>
        <taxon>Cytophagaceae</taxon>
        <taxon>Cytophaga</taxon>
    </lineage>
</organism>
<sequence>MKLKEELLKEHSLIHAQKISIWAVESKSNLKQLMDAFFSKEKLVVQRASWSASKAYELKPQWFEAYIPHLIACLDKPIHGSVRRNSLRILQTMDIPESYSGKLIDTLFALLADSKTESAVKAFGMTVAYNIIQHYPELKSELKIIIEDQLPFAAPSFKSRAKKIINNL</sequence>
<gene>
    <name evidence="1" type="ordered locus">CHU_3613</name>
</gene>
<dbReference type="Proteomes" id="UP000001822">
    <property type="component" value="Chromosome"/>
</dbReference>